<accession>W6AR10</accession>
<keyword evidence="2" id="KW-1185">Reference proteome</keyword>
<gene>
    <name evidence="1" type="ORF">Ea92_10</name>
</gene>
<dbReference type="Proteomes" id="UP000019305">
    <property type="component" value="Segment"/>
</dbReference>
<organism evidence="1 2">
    <name type="scientific">Erwinia phage Ea9-2</name>
    <dbReference type="NCBI Taxonomy" id="1429767"/>
    <lineage>
        <taxon>Viruses</taxon>
        <taxon>Duplodnaviria</taxon>
        <taxon>Heunggongvirae</taxon>
        <taxon>Uroviricota</taxon>
        <taxon>Caudoviricetes</taxon>
        <taxon>Schitoviridae</taxon>
        <taxon>Erskinevirinae</taxon>
        <taxon>Johnsonvirus</taxon>
        <taxon>Johnsonvirus Ea92</taxon>
    </lineage>
</organism>
<dbReference type="EMBL" id="KF806588">
    <property type="protein sequence ID" value="AHI60067.1"/>
    <property type="molecule type" value="Genomic_DNA"/>
</dbReference>
<sequence length="87" mass="9472">MIKVLDVEDQVPAIVGELPKGTVFTTHMGVAYILGKEVTSHMELPEALKNCRHRTALTGEHAGSQSMISNDALVTVCNCKLEITHEL</sequence>
<evidence type="ECO:0000313" key="2">
    <source>
        <dbReference type="Proteomes" id="UP000019305"/>
    </source>
</evidence>
<dbReference type="RefSeq" id="YP_009007384.1">
    <property type="nucleotide sequence ID" value="NC_023579.1"/>
</dbReference>
<name>W6AR10_9CAUD</name>
<reference evidence="1 2" key="1">
    <citation type="submission" date="2015-01" db="EMBL/GenBank/DDBJ databases">
        <title>Characterization of two new Erwinia spp. phages.</title>
        <authorList>
            <person name="Yagubi A.I."/>
            <person name="Kropinski A.M."/>
            <person name="Castle A.J."/>
            <person name="Svircev A.M."/>
        </authorList>
    </citation>
    <scope>NUCLEOTIDE SEQUENCE [LARGE SCALE GENOMIC DNA]</scope>
    <source>
        <strain evidence="1">Ea9-2</strain>
    </source>
</reference>
<dbReference type="GeneID" id="18503945"/>
<evidence type="ECO:0000313" key="1">
    <source>
        <dbReference type="EMBL" id="AHI60067.1"/>
    </source>
</evidence>
<dbReference type="KEGG" id="vg:18503945"/>
<protein>
    <submittedName>
        <fullName evidence="1">Uncharacterized protein</fullName>
    </submittedName>
</protein>
<proteinExistence type="predicted"/>